<sequence length="144" mass="16302">MAAAQPEGLANNWQLVNENAHNLPEPGQNVNQITLNEFIGLEFLGSIGFLPILEDLRRGWVGPLIIVMHAEESALLPFLPQLGEDVVIGALNRVEILLPPQQVVLEENFQFAEIVEENYKFAEIVEEMRDLELKGRQRDEGRYI</sequence>
<comment type="caution">
    <text evidence="1">The sequence shown here is derived from an EMBL/GenBank/DDBJ whole genome shotgun (WGS) entry which is preliminary data.</text>
</comment>
<reference evidence="1 2" key="1">
    <citation type="submission" date="2024-08" db="EMBL/GenBank/DDBJ databases">
        <authorList>
            <person name="Cucini C."/>
            <person name="Frati F."/>
        </authorList>
    </citation>
    <scope>NUCLEOTIDE SEQUENCE [LARGE SCALE GENOMIC DNA]</scope>
</reference>
<organism evidence="1 2">
    <name type="scientific">Orchesella dallaii</name>
    <dbReference type="NCBI Taxonomy" id="48710"/>
    <lineage>
        <taxon>Eukaryota</taxon>
        <taxon>Metazoa</taxon>
        <taxon>Ecdysozoa</taxon>
        <taxon>Arthropoda</taxon>
        <taxon>Hexapoda</taxon>
        <taxon>Collembola</taxon>
        <taxon>Entomobryomorpha</taxon>
        <taxon>Entomobryoidea</taxon>
        <taxon>Orchesellidae</taxon>
        <taxon>Orchesellinae</taxon>
        <taxon>Orchesella</taxon>
    </lineage>
</organism>
<proteinExistence type="predicted"/>
<evidence type="ECO:0000313" key="1">
    <source>
        <dbReference type="EMBL" id="CAL8117393.1"/>
    </source>
</evidence>
<protein>
    <submittedName>
        <fullName evidence="1">Uncharacterized protein</fullName>
    </submittedName>
</protein>
<gene>
    <name evidence="1" type="ORF">ODALV1_LOCUS17671</name>
</gene>
<dbReference type="Proteomes" id="UP001642540">
    <property type="component" value="Unassembled WGS sequence"/>
</dbReference>
<name>A0ABP1R1E1_9HEXA</name>
<evidence type="ECO:0000313" key="2">
    <source>
        <dbReference type="Proteomes" id="UP001642540"/>
    </source>
</evidence>
<accession>A0ABP1R1E1</accession>
<dbReference type="EMBL" id="CAXLJM020000054">
    <property type="protein sequence ID" value="CAL8117393.1"/>
    <property type="molecule type" value="Genomic_DNA"/>
</dbReference>
<keyword evidence="2" id="KW-1185">Reference proteome</keyword>